<comment type="similarity">
    <text evidence="1">Belongs to the SCO1/2 family.</text>
</comment>
<dbReference type="Proteomes" id="UP000256845">
    <property type="component" value="Unassembled WGS sequence"/>
</dbReference>
<evidence type="ECO:0000256" key="5">
    <source>
        <dbReference type="SAM" id="Phobius"/>
    </source>
</evidence>
<feature type="binding site" evidence="3">
    <location>
        <position position="112"/>
    </location>
    <ligand>
        <name>Cu cation</name>
        <dbReference type="ChEBI" id="CHEBI:23378"/>
    </ligand>
</feature>
<evidence type="ECO:0000256" key="2">
    <source>
        <dbReference type="ARBA" id="ARBA00023008"/>
    </source>
</evidence>
<evidence type="ECO:0000256" key="3">
    <source>
        <dbReference type="PIRSR" id="PIRSR603782-1"/>
    </source>
</evidence>
<proteinExistence type="inferred from homology"/>
<comment type="caution">
    <text evidence="6">The sequence shown here is derived from an EMBL/GenBank/DDBJ whole genome shotgun (WGS) entry which is preliminary data.</text>
</comment>
<name>A0A3D9HJL8_9PROT</name>
<keyword evidence="2 3" id="KW-0186">Copper</keyword>
<dbReference type="EMBL" id="QRDW01000006">
    <property type="protein sequence ID" value="RED49106.1"/>
    <property type="molecule type" value="Genomic_DNA"/>
</dbReference>
<dbReference type="PANTHER" id="PTHR12151:SF25">
    <property type="entry name" value="LINALOOL DEHYDRATASE_ISOMERASE DOMAIN-CONTAINING PROTEIN"/>
    <property type="match status" value="1"/>
</dbReference>
<feature type="disulfide bond" description="Redox-active" evidence="4">
    <location>
        <begin position="108"/>
        <end position="112"/>
    </location>
</feature>
<organism evidence="6 7">
    <name type="scientific">Aestuariispira insulae</name>
    <dbReference type="NCBI Taxonomy" id="1461337"/>
    <lineage>
        <taxon>Bacteria</taxon>
        <taxon>Pseudomonadati</taxon>
        <taxon>Pseudomonadota</taxon>
        <taxon>Alphaproteobacteria</taxon>
        <taxon>Rhodospirillales</taxon>
        <taxon>Kiloniellaceae</taxon>
        <taxon>Aestuariispira</taxon>
    </lineage>
</organism>
<evidence type="ECO:0000313" key="6">
    <source>
        <dbReference type="EMBL" id="RED49106.1"/>
    </source>
</evidence>
<keyword evidence="4" id="KW-1015">Disulfide bond</keyword>
<keyword evidence="5" id="KW-0812">Transmembrane</keyword>
<evidence type="ECO:0000256" key="4">
    <source>
        <dbReference type="PIRSR" id="PIRSR603782-2"/>
    </source>
</evidence>
<dbReference type="Gene3D" id="3.40.30.10">
    <property type="entry name" value="Glutaredoxin"/>
    <property type="match status" value="1"/>
</dbReference>
<gene>
    <name evidence="6" type="ORF">DFP90_10683</name>
</gene>
<keyword evidence="5" id="KW-1133">Transmembrane helix</keyword>
<dbReference type="FunFam" id="3.40.30.10:FF:000013">
    <property type="entry name" value="Blast:Protein SCO1 homolog, mitochondrial"/>
    <property type="match status" value="1"/>
</dbReference>
<dbReference type="InterPro" id="IPR036249">
    <property type="entry name" value="Thioredoxin-like_sf"/>
</dbReference>
<keyword evidence="5" id="KW-0472">Membrane</keyword>
<reference evidence="6 7" key="1">
    <citation type="submission" date="2018-07" db="EMBL/GenBank/DDBJ databases">
        <title>Genomic Encyclopedia of Type Strains, Phase III (KMG-III): the genomes of soil and plant-associated and newly described type strains.</title>
        <authorList>
            <person name="Whitman W."/>
        </authorList>
    </citation>
    <scope>NUCLEOTIDE SEQUENCE [LARGE SCALE GENOMIC DNA]</scope>
    <source>
        <strain evidence="6 7">CECT 8488</strain>
    </source>
</reference>
<keyword evidence="3" id="KW-0479">Metal-binding</keyword>
<dbReference type="GO" id="GO:0046872">
    <property type="term" value="F:metal ion binding"/>
    <property type="evidence" value="ECO:0007669"/>
    <property type="project" value="UniProtKB-KW"/>
</dbReference>
<evidence type="ECO:0000256" key="1">
    <source>
        <dbReference type="ARBA" id="ARBA00010996"/>
    </source>
</evidence>
<dbReference type="CDD" id="cd02968">
    <property type="entry name" value="SCO"/>
    <property type="match status" value="1"/>
</dbReference>
<sequence>MLSQKGLRGISILLSKRIDSTKIKVMTVMKRLFSAPVLVGGLAALAAIALAAFVLVYQTRQQELGGAASSANVQIGGAFEMQDQFGNTVTQASFPDKFKLVYFGYSFCPDVCPTDLYILGQAMASLEETAPELANQVQPVFVTVDPGRDRPEVLKEFVVNFHDRMIGLSGDDQATASMAKAYRIYYNLNEPDADGDYLVDHSALTYLMGPDGLYRTHFGHGSDPEKMAETIRKIIRADRG</sequence>
<keyword evidence="7" id="KW-1185">Reference proteome</keyword>
<accession>A0A3D9HJL8</accession>
<feature type="binding site" evidence="3">
    <location>
        <position position="108"/>
    </location>
    <ligand>
        <name>Cu cation</name>
        <dbReference type="ChEBI" id="CHEBI:23378"/>
    </ligand>
</feature>
<feature type="transmembrane region" description="Helical" evidence="5">
    <location>
        <begin position="32"/>
        <end position="57"/>
    </location>
</feature>
<evidence type="ECO:0000313" key="7">
    <source>
        <dbReference type="Proteomes" id="UP000256845"/>
    </source>
</evidence>
<dbReference type="InterPro" id="IPR003782">
    <property type="entry name" value="SCO1/SenC"/>
</dbReference>
<feature type="binding site" evidence="3">
    <location>
        <position position="201"/>
    </location>
    <ligand>
        <name>Cu cation</name>
        <dbReference type="ChEBI" id="CHEBI:23378"/>
    </ligand>
</feature>
<dbReference type="SUPFAM" id="SSF52833">
    <property type="entry name" value="Thioredoxin-like"/>
    <property type="match status" value="1"/>
</dbReference>
<dbReference type="Pfam" id="PF02630">
    <property type="entry name" value="SCO1-SenC"/>
    <property type="match status" value="1"/>
</dbReference>
<dbReference type="PANTHER" id="PTHR12151">
    <property type="entry name" value="ELECTRON TRANSPORT PROTIN SCO1/SENC FAMILY MEMBER"/>
    <property type="match status" value="1"/>
</dbReference>
<dbReference type="AlphaFoldDB" id="A0A3D9HJL8"/>
<protein>
    <submittedName>
        <fullName evidence="6">Protein SCO1/2</fullName>
    </submittedName>
</protein>